<reference evidence="1" key="1">
    <citation type="submission" date="2021-06" db="EMBL/GenBank/DDBJ databases">
        <authorList>
            <person name="Kallberg Y."/>
            <person name="Tangrot J."/>
            <person name="Rosling A."/>
        </authorList>
    </citation>
    <scope>NUCLEOTIDE SEQUENCE</scope>
    <source>
        <strain evidence="1">AU212A</strain>
    </source>
</reference>
<accession>A0ACA9PIW8</accession>
<comment type="caution">
    <text evidence="1">The sequence shown here is derived from an EMBL/GenBank/DDBJ whole genome shotgun (WGS) entry which is preliminary data.</text>
</comment>
<name>A0ACA9PIW8_9GLOM</name>
<dbReference type="EMBL" id="CAJVPM010041472">
    <property type="protein sequence ID" value="CAG8706355.1"/>
    <property type="molecule type" value="Genomic_DNA"/>
</dbReference>
<evidence type="ECO:0000313" key="1">
    <source>
        <dbReference type="EMBL" id="CAG8706355.1"/>
    </source>
</evidence>
<proteinExistence type="predicted"/>
<protein>
    <submittedName>
        <fullName evidence="1">10950_t:CDS:1</fullName>
    </submittedName>
</protein>
<evidence type="ECO:0000313" key="2">
    <source>
        <dbReference type="Proteomes" id="UP000789860"/>
    </source>
</evidence>
<gene>
    <name evidence="1" type="ORF">SCALOS_LOCUS10698</name>
</gene>
<dbReference type="Proteomes" id="UP000789860">
    <property type="component" value="Unassembled WGS sequence"/>
</dbReference>
<feature type="non-terminal residue" evidence="1">
    <location>
        <position position="86"/>
    </location>
</feature>
<keyword evidence="2" id="KW-1185">Reference proteome</keyword>
<organism evidence="1 2">
    <name type="scientific">Scutellospora calospora</name>
    <dbReference type="NCBI Taxonomy" id="85575"/>
    <lineage>
        <taxon>Eukaryota</taxon>
        <taxon>Fungi</taxon>
        <taxon>Fungi incertae sedis</taxon>
        <taxon>Mucoromycota</taxon>
        <taxon>Glomeromycotina</taxon>
        <taxon>Glomeromycetes</taxon>
        <taxon>Diversisporales</taxon>
        <taxon>Gigasporaceae</taxon>
        <taxon>Scutellospora</taxon>
    </lineage>
</organism>
<sequence>MLPSRWYSTNEVSSEEQFLVTDKFSQNMLALPNDTPIPYLYLFRQKKADFPLKNKSKSLQLIDLLQDFTEEDNTDDESDSNKSQQD</sequence>